<name>A0A183HGZ6_9BILA</name>
<reference evidence="1 2" key="2">
    <citation type="submission" date="2018-11" db="EMBL/GenBank/DDBJ databases">
        <authorList>
            <consortium name="Pathogen Informatics"/>
        </authorList>
    </citation>
    <scope>NUCLEOTIDE SEQUENCE [LARGE SCALE GENOMIC DNA]</scope>
</reference>
<reference evidence="3" key="1">
    <citation type="submission" date="2016-06" db="UniProtKB">
        <authorList>
            <consortium name="WormBaseParasite"/>
        </authorList>
    </citation>
    <scope>IDENTIFICATION</scope>
</reference>
<evidence type="ECO:0000313" key="2">
    <source>
        <dbReference type="Proteomes" id="UP000267606"/>
    </source>
</evidence>
<dbReference type="Proteomes" id="UP000267606">
    <property type="component" value="Unassembled WGS sequence"/>
</dbReference>
<accession>A0A183HGZ6</accession>
<proteinExistence type="predicted"/>
<dbReference type="AlphaFoldDB" id="A0A183HGZ6"/>
<evidence type="ECO:0000313" key="1">
    <source>
        <dbReference type="EMBL" id="VDO47822.1"/>
    </source>
</evidence>
<dbReference type="WBParaSite" id="OFLC_0000675701-mRNA-1">
    <property type="protein sequence ID" value="OFLC_0000675701-mRNA-1"/>
    <property type="gene ID" value="OFLC_0000675701"/>
</dbReference>
<organism evidence="3">
    <name type="scientific">Onchocerca flexuosa</name>
    <dbReference type="NCBI Taxonomy" id="387005"/>
    <lineage>
        <taxon>Eukaryota</taxon>
        <taxon>Metazoa</taxon>
        <taxon>Ecdysozoa</taxon>
        <taxon>Nematoda</taxon>
        <taxon>Chromadorea</taxon>
        <taxon>Rhabditida</taxon>
        <taxon>Spirurina</taxon>
        <taxon>Spiruromorpha</taxon>
        <taxon>Filarioidea</taxon>
        <taxon>Onchocercidae</taxon>
        <taxon>Onchocerca</taxon>
    </lineage>
</organism>
<keyword evidence="2" id="KW-1185">Reference proteome</keyword>
<evidence type="ECO:0000313" key="3">
    <source>
        <dbReference type="WBParaSite" id="OFLC_0000675701-mRNA-1"/>
    </source>
</evidence>
<dbReference type="EMBL" id="UZAJ01006615">
    <property type="protein sequence ID" value="VDO47822.1"/>
    <property type="molecule type" value="Genomic_DNA"/>
</dbReference>
<protein>
    <submittedName>
        <fullName evidence="1 3">Uncharacterized protein</fullName>
    </submittedName>
</protein>
<sequence>MYQTLVRCLRSSSLLLTYDTALKDQLLNGVIEEVPSEDERGVVPYLPHHEVSIPSKNQHINEDLKASMKFYIEGQ</sequence>
<gene>
    <name evidence="1" type="ORF">OFLC_LOCUS6758</name>
</gene>